<dbReference type="EC" id="4.2.1.70" evidence="1"/>
<sequence length="79" mass="8936">MSHIDHPLIADPMYGGKIRFPKKADESLKDALKSFKRQALHAKKLTLTHPISGETMSWKAPLPQDLQDLLQTLKTFDPV</sequence>
<dbReference type="InterPro" id="IPR020103">
    <property type="entry name" value="PsdUridine_synth_cat_dom_sf"/>
</dbReference>
<evidence type="ECO:0000313" key="1">
    <source>
        <dbReference type="EMBL" id="SFV79949.1"/>
    </source>
</evidence>
<accession>A0A1W1DF65</accession>
<name>A0A1W1DF65_9ZZZZ</name>
<protein>
    <submittedName>
        <fullName evidence="1">Ribosomal large subunit pseudouridine synthase D</fullName>
        <ecNumber evidence="1">4.2.1.70</ecNumber>
    </submittedName>
</protein>
<dbReference type="AlphaFoldDB" id="A0A1W1DF65"/>
<reference evidence="1" key="1">
    <citation type="submission" date="2016-10" db="EMBL/GenBank/DDBJ databases">
        <authorList>
            <person name="de Groot N.N."/>
        </authorList>
    </citation>
    <scope>NUCLEOTIDE SEQUENCE</scope>
</reference>
<proteinExistence type="predicted"/>
<organism evidence="1">
    <name type="scientific">hydrothermal vent metagenome</name>
    <dbReference type="NCBI Taxonomy" id="652676"/>
    <lineage>
        <taxon>unclassified sequences</taxon>
        <taxon>metagenomes</taxon>
        <taxon>ecological metagenomes</taxon>
    </lineage>
</organism>
<gene>
    <name evidence="1" type="ORF">MNB_SUP05-12-927</name>
</gene>
<dbReference type="Gene3D" id="3.30.2350.10">
    <property type="entry name" value="Pseudouridine synthase"/>
    <property type="match status" value="1"/>
</dbReference>
<dbReference type="GO" id="GO:0009982">
    <property type="term" value="F:pseudouridine synthase activity"/>
    <property type="evidence" value="ECO:0007669"/>
    <property type="project" value="InterPro"/>
</dbReference>
<dbReference type="SUPFAM" id="SSF55120">
    <property type="entry name" value="Pseudouridine synthase"/>
    <property type="match status" value="1"/>
</dbReference>
<dbReference type="GO" id="GO:0004730">
    <property type="term" value="F:pseudouridylate synthase activity"/>
    <property type="evidence" value="ECO:0007669"/>
    <property type="project" value="UniProtKB-EC"/>
</dbReference>
<dbReference type="EMBL" id="FPHT01000034">
    <property type="protein sequence ID" value="SFV79949.1"/>
    <property type="molecule type" value="Genomic_DNA"/>
</dbReference>
<dbReference type="GO" id="GO:0003723">
    <property type="term" value="F:RNA binding"/>
    <property type="evidence" value="ECO:0007669"/>
    <property type="project" value="InterPro"/>
</dbReference>
<keyword evidence="1" id="KW-0456">Lyase</keyword>